<dbReference type="Proteomes" id="UP001396898">
    <property type="component" value="Unassembled WGS sequence"/>
</dbReference>
<gene>
    <name evidence="1" type="ORF">PG991_006904</name>
</gene>
<accession>A0ABR1RYU2</accession>
<sequence>MCLGLDLLHSPEKRRTDEGWALEVVEANGLIRNARLPCPPNIPFLLVCVVEQNLAFAADGEWPRTLYKRTSRLATPFLLAPVLPPFGRQASRQDPEKDHAHGGDYGACAGMARGNARVRLARVNRLGGLVNKLMEAGFQVLYRRMRRSSNLAREGMPRHVREVGQ</sequence>
<evidence type="ECO:0000313" key="2">
    <source>
        <dbReference type="Proteomes" id="UP001396898"/>
    </source>
</evidence>
<comment type="caution">
    <text evidence="1">The sequence shown here is derived from an EMBL/GenBank/DDBJ whole genome shotgun (WGS) entry which is preliminary data.</text>
</comment>
<keyword evidence="2" id="KW-1185">Reference proteome</keyword>
<name>A0ABR1RYU2_9PEZI</name>
<reference evidence="1 2" key="1">
    <citation type="submission" date="2023-01" db="EMBL/GenBank/DDBJ databases">
        <title>Analysis of 21 Apiospora genomes using comparative genomics revels a genus with tremendous synthesis potential of carbohydrate active enzymes and secondary metabolites.</title>
        <authorList>
            <person name="Sorensen T."/>
        </authorList>
    </citation>
    <scope>NUCLEOTIDE SEQUENCE [LARGE SCALE GENOMIC DNA]</scope>
    <source>
        <strain evidence="1 2">CBS 20057</strain>
    </source>
</reference>
<evidence type="ECO:0000313" key="1">
    <source>
        <dbReference type="EMBL" id="KAK8023023.1"/>
    </source>
</evidence>
<organism evidence="1 2">
    <name type="scientific">Apiospora marii</name>
    <dbReference type="NCBI Taxonomy" id="335849"/>
    <lineage>
        <taxon>Eukaryota</taxon>
        <taxon>Fungi</taxon>
        <taxon>Dikarya</taxon>
        <taxon>Ascomycota</taxon>
        <taxon>Pezizomycotina</taxon>
        <taxon>Sordariomycetes</taxon>
        <taxon>Xylariomycetidae</taxon>
        <taxon>Amphisphaeriales</taxon>
        <taxon>Apiosporaceae</taxon>
        <taxon>Apiospora</taxon>
    </lineage>
</organism>
<proteinExistence type="predicted"/>
<dbReference type="EMBL" id="JAQQWI010000009">
    <property type="protein sequence ID" value="KAK8023023.1"/>
    <property type="molecule type" value="Genomic_DNA"/>
</dbReference>
<protein>
    <submittedName>
        <fullName evidence="1">Uncharacterized protein</fullName>
    </submittedName>
</protein>